<feature type="domain" description="WRKY19-like zinc finger" evidence="2">
    <location>
        <begin position="248"/>
        <end position="268"/>
    </location>
</feature>
<feature type="domain" description="WRKY19-like zinc finger" evidence="2">
    <location>
        <begin position="269"/>
        <end position="292"/>
    </location>
</feature>
<protein>
    <recommendedName>
        <fullName evidence="2">WRKY19-like zinc finger domain-containing protein</fullName>
    </recommendedName>
</protein>
<proteinExistence type="predicted"/>
<dbReference type="InterPro" id="IPR056866">
    <property type="entry name" value="Znf_WRKY19"/>
</dbReference>
<reference evidence="3 4" key="1">
    <citation type="submission" date="2018-08" db="EMBL/GenBank/DDBJ databases">
        <title>Genomic investigation of the strawberry pathogen Phytophthora fragariae indicates pathogenicity is determined by transcriptional variation in three key races.</title>
        <authorList>
            <person name="Adams T.M."/>
            <person name="Armitage A.D."/>
            <person name="Sobczyk M.K."/>
            <person name="Bates H.J."/>
            <person name="Dunwell J.M."/>
            <person name="Nellist C.F."/>
            <person name="Harrison R.J."/>
        </authorList>
    </citation>
    <scope>NUCLEOTIDE SEQUENCE [LARGE SCALE GENOMIC DNA]</scope>
    <source>
        <strain evidence="3 4">BC-1</strain>
    </source>
</reference>
<feature type="region of interest" description="Disordered" evidence="1">
    <location>
        <begin position="323"/>
        <end position="361"/>
    </location>
</feature>
<feature type="compositionally biased region" description="Low complexity" evidence="1">
    <location>
        <begin position="83"/>
        <end position="92"/>
    </location>
</feature>
<organism evidence="3 4">
    <name type="scientific">Phytophthora fragariae</name>
    <dbReference type="NCBI Taxonomy" id="53985"/>
    <lineage>
        <taxon>Eukaryota</taxon>
        <taxon>Sar</taxon>
        <taxon>Stramenopiles</taxon>
        <taxon>Oomycota</taxon>
        <taxon>Peronosporomycetes</taxon>
        <taxon>Peronosporales</taxon>
        <taxon>Peronosporaceae</taxon>
        <taxon>Phytophthora</taxon>
    </lineage>
</organism>
<evidence type="ECO:0000259" key="2">
    <source>
        <dbReference type="Pfam" id="PF24906"/>
    </source>
</evidence>
<feature type="region of interest" description="Disordered" evidence="1">
    <location>
        <begin position="157"/>
        <end position="196"/>
    </location>
</feature>
<dbReference type="AlphaFoldDB" id="A0A6A3YH26"/>
<feature type="domain" description="WRKY19-like zinc finger" evidence="2">
    <location>
        <begin position="221"/>
        <end position="244"/>
    </location>
</feature>
<dbReference type="PANTHER" id="PTHR31827">
    <property type="entry name" value="EMB|CAB89363.1"/>
    <property type="match status" value="1"/>
</dbReference>
<evidence type="ECO:0000313" key="4">
    <source>
        <dbReference type="Proteomes" id="UP000440367"/>
    </source>
</evidence>
<feature type="compositionally biased region" description="Low complexity" evidence="1">
    <location>
        <begin position="13"/>
        <end position="33"/>
    </location>
</feature>
<feature type="region of interest" description="Disordered" evidence="1">
    <location>
        <begin position="60"/>
        <end position="113"/>
    </location>
</feature>
<accession>A0A6A3YH26</accession>
<comment type="caution">
    <text evidence="3">The sequence shown here is derived from an EMBL/GenBank/DDBJ whole genome shotgun (WGS) entry which is preliminary data.</text>
</comment>
<feature type="region of interest" description="Disordered" evidence="1">
    <location>
        <begin position="1"/>
        <end position="48"/>
    </location>
</feature>
<evidence type="ECO:0000256" key="1">
    <source>
        <dbReference type="SAM" id="MobiDB-lite"/>
    </source>
</evidence>
<dbReference type="Proteomes" id="UP000440367">
    <property type="component" value="Unassembled WGS sequence"/>
</dbReference>
<gene>
    <name evidence="3" type="ORF">PF002_g16440</name>
</gene>
<feature type="compositionally biased region" description="Low complexity" evidence="1">
    <location>
        <begin position="170"/>
        <end position="181"/>
    </location>
</feature>
<evidence type="ECO:0000313" key="3">
    <source>
        <dbReference type="EMBL" id="KAE9218631.1"/>
    </source>
</evidence>
<feature type="compositionally biased region" description="Basic and acidic residues" evidence="1">
    <location>
        <begin position="1"/>
        <end position="12"/>
    </location>
</feature>
<dbReference type="Pfam" id="PF24906">
    <property type="entry name" value="Zf_WRKY19"/>
    <property type="match status" value="3"/>
</dbReference>
<dbReference type="PANTHER" id="PTHR31827:SF1">
    <property type="entry name" value="EMB|CAB89363.1"/>
    <property type="match status" value="1"/>
</dbReference>
<dbReference type="EMBL" id="QXGD01000972">
    <property type="protein sequence ID" value="KAE9218631.1"/>
    <property type="molecule type" value="Genomic_DNA"/>
</dbReference>
<name>A0A6A3YH26_9STRA</name>
<sequence length="422" mass="44665">MERRVGGGDAQRDAAAGTGAGYTGAQDAAAAARGLKHEAGTARTAAGQAAMAEENWSALSNLRVAGETDSGEEAAGQTQTQPGSIRSSGGSSSRHKVRRTSSQVHPTTPLDDEAMLHDLDAVSKSSLSFILDDQAASAAAGDDFTSGGKRAAALITRSRSTGDLTGETPAGAASGRSTRAGGKQGADGKRRARRPPSRICKHEGCEQYVVDQGLCVRHGGGKRCSTEGCTSRAKHQGRCWRHGGSTECKVPSCINRAKSRGFCWSHGGGTKCKFDDCEKIAISNGLCWAHGGGKRCAVEGCMRQAYERTDNLCNNHYQERQQGATNVTEESGETVAASSLLPDDEDKPPAPPFEPASKPNEILTDTNYVMWESNTRMALRRNGLQDHDAAMKTEAVVRRSPEEWKTADMKALTVVAKMPSPT</sequence>